<evidence type="ECO:0000259" key="6">
    <source>
        <dbReference type="PROSITE" id="PS51007"/>
    </source>
</evidence>
<keyword evidence="1 4" id="KW-0349">Heme</keyword>
<dbReference type="AlphaFoldDB" id="A0A4Q0XPW2"/>
<dbReference type="EMBL" id="PDKN01000004">
    <property type="protein sequence ID" value="RXJ57598.1"/>
    <property type="molecule type" value="Genomic_DNA"/>
</dbReference>
<protein>
    <submittedName>
        <fullName evidence="7">Cytochrome C</fullName>
    </submittedName>
</protein>
<dbReference type="SUPFAM" id="SSF46626">
    <property type="entry name" value="Cytochrome c"/>
    <property type="match status" value="1"/>
</dbReference>
<dbReference type="GO" id="GO:0009055">
    <property type="term" value="F:electron transfer activity"/>
    <property type="evidence" value="ECO:0007669"/>
    <property type="project" value="InterPro"/>
</dbReference>
<proteinExistence type="predicted"/>
<dbReference type="PROSITE" id="PS51007">
    <property type="entry name" value="CYTC"/>
    <property type="match status" value="1"/>
</dbReference>
<keyword evidence="3 4" id="KW-0408">Iron</keyword>
<reference evidence="7 8" key="1">
    <citation type="submission" date="2017-10" db="EMBL/GenBank/DDBJ databases">
        <title>Genomics of the genus Arcobacter.</title>
        <authorList>
            <person name="Perez-Cataluna A."/>
            <person name="Figueras M.J."/>
        </authorList>
    </citation>
    <scope>NUCLEOTIDE SEQUENCE [LARGE SCALE GENOMIC DNA]</scope>
    <source>
        <strain evidence="7 8">CECT 8987</strain>
    </source>
</reference>
<accession>A0A4Q0XPW2</accession>
<keyword evidence="5" id="KW-0472">Membrane</keyword>
<keyword evidence="8" id="KW-1185">Reference proteome</keyword>
<dbReference type="OrthoDB" id="9809720at2"/>
<dbReference type="InterPro" id="IPR036909">
    <property type="entry name" value="Cyt_c-like_dom_sf"/>
</dbReference>
<dbReference type="GO" id="GO:0046872">
    <property type="term" value="F:metal ion binding"/>
    <property type="evidence" value="ECO:0007669"/>
    <property type="project" value="UniProtKB-KW"/>
</dbReference>
<dbReference type="Proteomes" id="UP000290657">
    <property type="component" value="Unassembled WGS sequence"/>
</dbReference>
<evidence type="ECO:0000256" key="4">
    <source>
        <dbReference type="PROSITE-ProRule" id="PRU00433"/>
    </source>
</evidence>
<name>A0A4Q0XPW2_9BACT</name>
<sequence length="219" mass="24353">MTDKKVSVWGSNRFWKRSAAWVTGFSAALLVWLTFDTIPQITMGTDADLQSGITKRVPAPTVINYKITYELSDKRGHEVPVIGEKEKFFGRDDYSEEEAMELVNLGKLASQAKNCMDCHTLLGNGAYYAPDLTKAWLDPMWADNGSYQAMTGQATKEDAMVEFLTNPSSYPSHERMMPNLGITEHEAKGLVAFLKHMSSIDTNGFPRNFGKIKGAVNGK</sequence>
<keyword evidence="5" id="KW-1133">Transmembrane helix</keyword>
<feature type="transmembrane region" description="Helical" evidence="5">
    <location>
        <begin position="18"/>
        <end position="35"/>
    </location>
</feature>
<evidence type="ECO:0000256" key="1">
    <source>
        <dbReference type="ARBA" id="ARBA00022617"/>
    </source>
</evidence>
<dbReference type="InterPro" id="IPR009056">
    <property type="entry name" value="Cyt_c-like_dom"/>
</dbReference>
<evidence type="ECO:0000256" key="2">
    <source>
        <dbReference type="ARBA" id="ARBA00022723"/>
    </source>
</evidence>
<gene>
    <name evidence="7" type="ORF">CRV04_07235</name>
</gene>
<keyword evidence="2 4" id="KW-0479">Metal-binding</keyword>
<evidence type="ECO:0000313" key="7">
    <source>
        <dbReference type="EMBL" id="RXJ57598.1"/>
    </source>
</evidence>
<evidence type="ECO:0000256" key="5">
    <source>
        <dbReference type="SAM" id="Phobius"/>
    </source>
</evidence>
<dbReference type="GO" id="GO:0020037">
    <property type="term" value="F:heme binding"/>
    <property type="evidence" value="ECO:0007669"/>
    <property type="project" value="InterPro"/>
</dbReference>
<feature type="domain" description="Cytochrome c" evidence="6">
    <location>
        <begin position="101"/>
        <end position="198"/>
    </location>
</feature>
<dbReference type="Gene3D" id="1.10.760.10">
    <property type="entry name" value="Cytochrome c-like domain"/>
    <property type="match status" value="1"/>
</dbReference>
<evidence type="ECO:0000256" key="3">
    <source>
        <dbReference type="ARBA" id="ARBA00023004"/>
    </source>
</evidence>
<dbReference type="Pfam" id="PF00034">
    <property type="entry name" value="Cytochrom_C"/>
    <property type="match status" value="1"/>
</dbReference>
<comment type="caution">
    <text evidence="7">The sequence shown here is derived from an EMBL/GenBank/DDBJ whole genome shotgun (WGS) entry which is preliminary data.</text>
</comment>
<keyword evidence="5" id="KW-0812">Transmembrane</keyword>
<evidence type="ECO:0000313" key="8">
    <source>
        <dbReference type="Proteomes" id="UP000290657"/>
    </source>
</evidence>
<dbReference type="RefSeq" id="WP_128996170.1">
    <property type="nucleotide sequence ID" value="NZ_PDKN01000004.1"/>
</dbReference>
<organism evidence="7 8">
    <name type="scientific">Candidatus Marinarcus aquaticus</name>
    <dbReference type="NCBI Taxonomy" id="2044504"/>
    <lineage>
        <taxon>Bacteria</taxon>
        <taxon>Pseudomonadati</taxon>
        <taxon>Campylobacterota</taxon>
        <taxon>Epsilonproteobacteria</taxon>
        <taxon>Campylobacterales</taxon>
        <taxon>Arcobacteraceae</taxon>
        <taxon>Candidatus Marinarcus</taxon>
    </lineage>
</organism>